<dbReference type="PANTHER" id="PTHR43737:SF1">
    <property type="entry name" value="DUF1501 DOMAIN-CONTAINING PROTEIN"/>
    <property type="match status" value="1"/>
</dbReference>
<dbReference type="KEGG" id="aagg:ETAA8_00780"/>
<name>A0A517Y470_9BACT</name>
<sequence length="460" mass="50682">MNLTPCNGPFSRRSFLQMGALGVGGLGLSDVMRARAAAGQVTAAPDTSVIFIWLAGGPSHLETYDMKPDAPEEYRGQFSPISTNVPGMDVCELLPLHAKCADKYTLIRSICHTFNDHGGGSKRVMTGRIPATPTETVNDAPSVTSIVAKMREKIEIGLPNCIAGADGGRDRVDTYAMGSAYLGPKYVPFIFGGDPSSAKFEVKNLSINAEVAERLDDRMQLLQGFDRLRRDVDSNKVFSSMDSFNQQAISLMTSPKAREAFDLSREPQALRDRYGKHAWGQRALLARRLVEAGCSFVTMVFENPNINGCFYNWDTHAVNHDHFKDAVKRSPVYDQAVTALIEDLHERSLTKKVLLVVTGEFGRSPRISKSSDGPKGMRYGREHWPQAMSVLVCGGGMRHGQVVGATNDKGEHPVDRPLTPNDLWATVYRHLGINQHDAILDYTGRPQHILPFGEPIRELL</sequence>
<protein>
    <recommendedName>
        <fullName evidence="3">DUF1501 domain-containing protein</fullName>
    </recommendedName>
</protein>
<dbReference type="SUPFAM" id="SSF53649">
    <property type="entry name" value="Alkaline phosphatase-like"/>
    <property type="match status" value="1"/>
</dbReference>
<evidence type="ECO:0008006" key="3">
    <source>
        <dbReference type="Google" id="ProtNLM"/>
    </source>
</evidence>
<dbReference type="PANTHER" id="PTHR43737">
    <property type="entry name" value="BLL7424 PROTEIN"/>
    <property type="match status" value="1"/>
</dbReference>
<evidence type="ECO:0000313" key="1">
    <source>
        <dbReference type="EMBL" id="QDU25017.1"/>
    </source>
</evidence>
<dbReference type="RefSeq" id="WP_145083223.1">
    <property type="nucleotide sequence ID" value="NZ_CP036274.1"/>
</dbReference>
<dbReference type="InterPro" id="IPR017850">
    <property type="entry name" value="Alkaline_phosphatase_core_sf"/>
</dbReference>
<dbReference type="Proteomes" id="UP000315017">
    <property type="component" value="Chromosome"/>
</dbReference>
<dbReference type="InterPro" id="IPR010869">
    <property type="entry name" value="DUF1501"/>
</dbReference>
<keyword evidence="2" id="KW-1185">Reference proteome</keyword>
<dbReference type="Pfam" id="PF07394">
    <property type="entry name" value="DUF1501"/>
    <property type="match status" value="1"/>
</dbReference>
<gene>
    <name evidence="1" type="ORF">ETAA8_00780</name>
</gene>
<dbReference type="AlphaFoldDB" id="A0A517Y470"/>
<dbReference type="PROSITE" id="PS51318">
    <property type="entry name" value="TAT"/>
    <property type="match status" value="1"/>
</dbReference>
<proteinExistence type="predicted"/>
<dbReference type="InterPro" id="IPR006311">
    <property type="entry name" value="TAT_signal"/>
</dbReference>
<evidence type="ECO:0000313" key="2">
    <source>
        <dbReference type="Proteomes" id="UP000315017"/>
    </source>
</evidence>
<accession>A0A517Y470</accession>
<dbReference type="EMBL" id="CP036274">
    <property type="protein sequence ID" value="QDU25017.1"/>
    <property type="molecule type" value="Genomic_DNA"/>
</dbReference>
<reference evidence="1 2" key="1">
    <citation type="submission" date="2019-02" db="EMBL/GenBank/DDBJ databases">
        <title>Deep-cultivation of Planctomycetes and their phenomic and genomic characterization uncovers novel biology.</title>
        <authorList>
            <person name="Wiegand S."/>
            <person name="Jogler M."/>
            <person name="Boedeker C."/>
            <person name="Pinto D."/>
            <person name="Vollmers J."/>
            <person name="Rivas-Marin E."/>
            <person name="Kohn T."/>
            <person name="Peeters S.H."/>
            <person name="Heuer A."/>
            <person name="Rast P."/>
            <person name="Oberbeckmann S."/>
            <person name="Bunk B."/>
            <person name="Jeske O."/>
            <person name="Meyerdierks A."/>
            <person name="Storesund J.E."/>
            <person name="Kallscheuer N."/>
            <person name="Luecker S."/>
            <person name="Lage O.M."/>
            <person name="Pohl T."/>
            <person name="Merkel B.J."/>
            <person name="Hornburger P."/>
            <person name="Mueller R.-W."/>
            <person name="Bruemmer F."/>
            <person name="Labrenz M."/>
            <person name="Spormann A.M."/>
            <person name="Op den Camp H."/>
            <person name="Overmann J."/>
            <person name="Amann R."/>
            <person name="Jetten M.S.M."/>
            <person name="Mascher T."/>
            <person name="Medema M.H."/>
            <person name="Devos D.P."/>
            <person name="Kaster A.-K."/>
            <person name="Ovreas L."/>
            <person name="Rohde M."/>
            <person name="Galperin M.Y."/>
            <person name="Jogler C."/>
        </authorList>
    </citation>
    <scope>NUCLEOTIDE SEQUENCE [LARGE SCALE GENOMIC DNA]</scope>
    <source>
        <strain evidence="1 2">ETA_A8</strain>
    </source>
</reference>
<dbReference type="OrthoDB" id="127333at2"/>
<organism evidence="1 2">
    <name type="scientific">Anatilimnocola aggregata</name>
    <dbReference type="NCBI Taxonomy" id="2528021"/>
    <lineage>
        <taxon>Bacteria</taxon>
        <taxon>Pseudomonadati</taxon>
        <taxon>Planctomycetota</taxon>
        <taxon>Planctomycetia</taxon>
        <taxon>Pirellulales</taxon>
        <taxon>Pirellulaceae</taxon>
        <taxon>Anatilimnocola</taxon>
    </lineage>
</organism>